<dbReference type="EMBL" id="BARV01012539">
    <property type="protein sequence ID" value="GAI04912.1"/>
    <property type="molecule type" value="Genomic_DNA"/>
</dbReference>
<dbReference type="Pfam" id="PF01037">
    <property type="entry name" value="AsnC_trans_reg"/>
    <property type="match status" value="1"/>
</dbReference>
<dbReference type="Gene3D" id="3.30.70.920">
    <property type="match status" value="1"/>
</dbReference>
<comment type="caution">
    <text evidence="2">The sequence shown here is derived from an EMBL/GenBank/DDBJ whole genome shotgun (WGS) entry which is preliminary data.</text>
</comment>
<gene>
    <name evidence="2" type="ORF">S06H3_23168</name>
</gene>
<reference evidence="2" key="1">
    <citation type="journal article" date="2014" name="Front. Microbiol.">
        <title>High frequency of phylogenetically diverse reductive dehalogenase-homologous genes in deep subseafloor sedimentary metagenomes.</title>
        <authorList>
            <person name="Kawai M."/>
            <person name="Futagami T."/>
            <person name="Toyoda A."/>
            <person name="Takaki Y."/>
            <person name="Nishi S."/>
            <person name="Hori S."/>
            <person name="Arai W."/>
            <person name="Tsubouchi T."/>
            <person name="Morono Y."/>
            <person name="Uchiyama I."/>
            <person name="Ito T."/>
            <person name="Fujiyama A."/>
            <person name="Inagaki F."/>
            <person name="Takami H."/>
        </authorList>
    </citation>
    <scope>NUCLEOTIDE SEQUENCE</scope>
    <source>
        <strain evidence="2">Expedition CK06-06</strain>
    </source>
</reference>
<dbReference type="InterPro" id="IPR019887">
    <property type="entry name" value="Tscrpt_reg_AsnC/Lrp_C"/>
</dbReference>
<accession>X1KCZ2</accession>
<feature type="domain" description="Transcription regulator AsnC/Lrp ligand binding" evidence="1">
    <location>
        <begin position="7"/>
        <end position="73"/>
    </location>
</feature>
<proteinExistence type="predicted"/>
<evidence type="ECO:0000313" key="2">
    <source>
        <dbReference type="EMBL" id="GAI04912.1"/>
    </source>
</evidence>
<dbReference type="SUPFAM" id="SSF54909">
    <property type="entry name" value="Dimeric alpha+beta barrel"/>
    <property type="match status" value="1"/>
</dbReference>
<dbReference type="InterPro" id="IPR011008">
    <property type="entry name" value="Dimeric_a/b-barrel"/>
</dbReference>
<dbReference type="AlphaFoldDB" id="X1KCZ2"/>
<evidence type="ECO:0000259" key="1">
    <source>
        <dbReference type="Pfam" id="PF01037"/>
    </source>
</evidence>
<sequence>MAIAYMLITTEPAKEHIAYNALCKLAVVDEIFPLFGEYDLIIKVSAIDKDGLKKKIINKIRPVEGILTIKTLFGY</sequence>
<organism evidence="2">
    <name type="scientific">marine sediment metagenome</name>
    <dbReference type="NCBI Taxonomy" id="412755"/>
    <lineage>
        <taxon>unclassified sequences</taxon>
        <taxon>metagenomes</taxon>
        <taxon>ecological metagenomes</taxon>
    </lineage>
</organism>
<protein>
    <recommendedName>
        <fullName evidence="1">Transcription regulator AsnC/Lrp ligand binding domain-containing protein</fullName>
    </recommendedName>
</protein>
<name>X1KCZ2_9ZZZZ</name>